<evidence type="ECO:0000256" key="1">
    <source>
        <dbReference type="ARBA" id="ARBA00022741"/>
    </source>
</evidence>
<dbReference type="CDD" id="cd18787">
    <property type="entry name" value="SF2_C_DEAD"/>
    <property type="match status" value="1"/>
</dbReference>
<dbReference type="GO" id="GO:0005524">
    <property type="term" value="F:ATP binding"/>
    <property type="evidence" value="ECO:0007669"/>
    <property type="project" value="UniProtKB-UniRule"/>
</dbReference>
<dbReference type="SMART" id="SM00487">
    <property type="entry name" value="DEXDc"/>
    <property type="match status" value="1"/>
</dbReference>
<evidence type="ECO:0000256" key="5">
    <source>
        <dbReference type="RuleBase" id="RU365068"/>
    </source>
</evidence>
<dbReference type="EC" id="3.6.4.13" evidence="5"/>
<dbReference type="Proteomes" id="UP000694846">
    <property type="component" value="Unplaced"/>
</dbReference>
<evidence type="ECO:0000256" key="6">
    <source>
        <dbReference type="SAM" id="Coils"/>
    </source>
</evidence>
<feature type="compositionally biased region" description="Basic and acidic residues" evidence="7">
    <location>
        <begin position="297"/>
        <end position="312"/>
    </location>
</feature>
<dbReference type="InterPro" id="IPR027417">
    <property type="entry name" value="P-loop_NTPase"/>
</dbReference>
<evidence type="ECO:0000256" key="2">
    <source>
        <dbReference type="ARBA" id="ARBA00022801"/>
    </source>
</evidence>
<sequence length="916" mass="104467">MGTVQLQLEKKENVGRNVKLSKIHKQINTMSSEIEKYVIKQNQLQNQIDELFAEKKVLQNKIDLLNECLSFDKIKRKISELENKQKILTSLESIINNLKNEIKPLEYLKHILHRQLMVSTLTSNDLDTQEQKNSENSQLTANSGCAIETLDSLSDISSEDSVMVLSEYEVVSDEDVISDMEKSVSNKVMYDEALQMASSMHSSLFESLTKNTESIATLSNVSDLMQDVSCVQPNLNDIVGTMSTSNKSEELLKMYDVVKDKNLLNCGKNDEVELKHNAEYVKSIAPGANQVTLSDKGSSDRHNSLNNKEHNMLKSSNDSWVKVNENGLLDIALKNEPTVDIIQEIIEDNTLSQGNIEIHTHRQNNKLANRSKDEIEILPFKLNTEDISREYNKQKEKIEIDAHKQNCQLTNVLKDSNEFTPLILNTGLISNEYNEQKNILVETHVENNKQLDQKFESKEDSSVNKNFENICYCMEYNYGNEIHNPICLTNNSKDEINSLMLNIEVSSVMKKCNDLSVNGDKPSPFNNDEKSLQPCHIDKCSIMDLNIELSNGIRDHGFENFMTLQQQFLFHCINGRDIIFHSYPCIGKSTICFISVLQKINTSLNECQAIILVPTLELALCGLKMIKSFGKFLNVSTCIGGSNVPRKVSPVPHVVISTPHGLCDMINCNSLCKDFIKILVVDDADEMFNYNGFFNNIRRVLLFLNNNPQLIVLSTSKLEEIFDQFSEVMQNPEYIIVPDEKPSLEDILQYCVNVPEEWKFDALYELYETLNLMRTVVYCKTWSKSLEVAVNLRLKSCTVSAVHQEMDTRDRKFIIQKFRSDLCKLLITTELLKGEDFSAVLWIVNYDLPTNSKDYVRRIVGCFNRRVRVINFITKNDSIAKKNIETSFNMCMLNFPQNVTDLCIPDLGSVNDSSLN</sequence>
<feature type="domain" description="Helicase ATP-binding" evidence="8">
    <location>
        <begin position="569"/>
        <end position="735"/>
    </location>
</feature>
<evidence type="ECO:0000313" key="11">
    <source>
        <dbReference type="RefSeq" id="XP_025409566.1"/>
    </source>
</evidence>
<evidence type="ECO:0000256" key="4">
    <source>
        <dbReference type="ARBA" id="ARBA00022884"/>
    </source>
</evidence>
<dbReference type="GO" id="GO:0003723">
    <property type="term" value="F:RNA binding"/>
    <property type="evidence" value="ECO:0007669"/>
    <property type="project" value="UniProtKB-UniRule"/>
</dbReference>
<evidence type="ECO:0000256" key="7">
    <source>
        <dbReference type="SAM" id="MobiDB-lite"/>
    </source>
</evidence>
<name>A0A8B8FGA9_9HEMI</name>
<feature type="region of interest" description="Disordered" evidence="7">
    <location>
        <begin position="291"/>
        <end position="313"/>
    </location>
</feature>
<dbReference type="PROSITE" id="PS51192">
    <property type="entry name" value="HELICASE_ATP_BIND_1"/>
    <property type="match status" value="1"/>
</dbReference>
<keyword evidence="1 5" id="KW-0547">Nucleotide-binding</keyword>
<dbReference type="PROSITE" id="PS51194">
    <property type="entry name" value="HELICASE_CTER"/>
    <property type="match status" value="1"/>
</dbReference>
<keyword evidence="4 5" id="KW-0694">RNA-binding</keyword>
<keyword evidence="3 5" id="KW-0067">ATP-binding</keyword>
<protein>
    <recommendedName>
        <fullName evidence="5">ATP-dependent RNA helicase</fullName>
        <ecNumber evidence="5">3.6.4.13</ecNumber>
    </recommendedName>
</protein>
<dbReference type="PANTHER" id="PTHR24031">
    <property type="entry name" value="RNA HELICASE"/>
    <property type="match status" value="1"/>
</dbReference>
<keyword evidence="6" id="KW-0175">Coiled coil</keyword>
<dbReference type="InterPro" id="IPR011545">
    <property type="entry name" value="DEAD/DEAH_box_helicase_dom"/>
</dbReference>
<organism evidence="10 11">
    <name type="scientific">Sipha flava</name>
    <name type="common">yellow sugarcane aphid</name>
    <dbReference type="NCBI Taxonomy" id="143950"/>
    <lineage>
        <taxon>Eukaryota</taxon>
        <taxon>Metazoa</taxon>
        <taxon>Ecdysozoa</taxon>
        <taxon>Arthropoda</taxon>
        <taxon>Hexapoda</taxon>
        <taxon>Insecta</taxon>
        <taxon>Pterygota</taxon>
        <taxon>Neoptera</taxon>
        <taxon>Paraneoptera</taxon>
        <taxon>Hemiptera</taxon>
        <taxon>Sternorrhyncha</taxon>
        <taxon>Aphidomorpha</taxon>
        <taxon>Aphidoidea</taxon>
        <taxon>Aphididae</taxon>
        <taxon>Sipha</taxon>
    </lineage>
</organism>
<dbReference type="Pfam" id="PF00270">
    <property type="entry name" value="DEAD"/>
    <property type="match status" value="1"/>
</dbReference>
<feature type="domain" description="Helicase C-terminal" evidence="9">
    <location>
        <begin position="746"/>
        <end position="903"/>
    </location>
</feature>
<evidence type="ECO:0000256" key="3">
    <source>
        <dbReference type="ARBA" id="ARBA00022840"/>
    </source>
</evidence>
<dbReference type="InterPro" id="IPR001650">
    <property type="entry name" value="Helicase_C-like"/>
</dbReference>
<feature type="coiled-coil region" evidence="6">
    <location>
        <begin position="27"/>
        <end position="101"/>
    </location>
</feature>
<dbReference type="InterPro" id="IPR014001">
    <property type="entry name" value="Helicase_ATP-bd"/>
</dbReference>
<reference evidence="11" key="1">
    <citation type="submission" date="2025-08" db="UniProtKB">
        <authorList>
            <consortium name="RefSeq"/>
        </authorList>
    </citation>
    <scope>IDENTIFICATION</scope>
    <source>
        <tissue evidence="11">Whole body</tissue>
    </source>
</reference>
<accession>A0A8B8FGA9</accession>
<proteinExistence type="inferred from homology"/>
<comment type="catalytic activity">
    <reaction evidence="5">
        <text>ATP + H2O = ADP + phosphate + H(+)</text>
        <dbReference type="Rhea" id="RHEA:13065"/>
        <dbReference type="ChEBI" id="CHEBI:15377"/>
        <dbReference type="ChEBI" id="CHEBI:15378"/>
        <dbReference type="ChEBI" id="CHEBI:30616"/>
        <dbReference type="ChEBI" id="CHEBI:43474"/>
        <dbReference type="ChEBI" id="CHEBI:456216"/>
        <dbReference type="EC" id="3.6.4.13"/>
    </reaction>
</comment>
<dbReference type="GeneID" id="112682984"/>
<dbReference type="AlphaFoldDB" id="A0A8B8FGA9"/>
<dbReference type="RefSeq" id="XP_025409566.1">
    <property type="nucleotide sequence ID" value="XM_025553781.1"/>
</dbReference>
<dbReference type="SUPFAM" id="SSF52540">
    <property type="entry name" value="P-loop containing nucleoside triphosphate hydrolases"/>
    <property type="match status" value="1"/>
</dbReference>
<dbReference type="OrthoDB" id="6621448at2759"/>
<comment type="domain">
    <text evidence="5">The Q motif is unique to and characteristic of the DEAD box family of RNA helicases and controls ATP binding and hydrolysis.</text>
</comment>
<dbReference type="GO" id="GO:0003724">
    <property type="term" value="F:RNA helicase activity"/>
    <property type="evidence" value="ECO:0007669"/>
    <property type="project" value="UniProtKB-EC"/>
</dbReference>
<evidence type="ECO:0000259" key="8">
    <source>
        <dbReference type="PROSITE" id="PS51192"/>
    </source>
</evidence>
<dbReference type="Pfam" id="PF00271">
    <property type="entry name" value="Helicase_C"/>
    <property type="match status" value="1"/>
</dbReference>
<dbReference type="Gene3D" id="3.40.50.300">
    <property type="entry name" value="P-loop containing nucleotide triphosphate hydrolases"/>
    <property type="match status" value="2"/>
</dbReference>
<dbReference type="GO" id="GO:0016787">
    <property type="term" value="F:hydrolase activity"/>
    <property type="evidence" value="ECO:0007669"/>
    <property type="project" value="UniProtKB-KW"/>
</dbReference>
<comment type="function">
    <text evidence="5">RNA helicase.</text>
</comment>
<keyword evidence="10" id="KW-1185">Reference proteome</keyword>
<evidence type="ECO:0000313" key="10">
    <source>
        <dbReference type="Proteomes" id="UP000694846"/>
    </source>
</evidence>
<comment type="similarity">
    <text evidence="5">Belongs to the DEAD box helicase family.</text>
</comment>
<gene>
    <name evidence="11" type="primary">LOC112682984</name>
</gene>
<keyword evidence="5" id="KW-0347">Helicase</keyword>
<keyword evidence="2 5" id="KW-0378">Hydrolase</keyword>
<evidence type="ECO:0000259" key="9">
    <source>
        <dbReference type="PROSITE" id="PS51194"/>
    </source>
</evidence>